<proteinExistence type="predicted"/>
<reference evidence="1 2" key="1">
    <citation type="submission" date="2024-08" db="EMBL/GenBank/DDBJ databases">
        <title>Draft Genome Sequence of Legionella lytica strain DSB2004, Isolated From a Fire Sprinkler System.</title>
        <authorList>
            <person name="Everhart A.D."/>
            <person name="Kidane D.T."/>
            <person name="Farone A.L."/>
            <person name="Farone M.B."/>
        </authorList>
    </citation>
    <scope>NUCLEOTIDE SEQUENCE [LARGE SCALE GENOMIC DNA]</scope>
    <source>
        <strain evidence="1 2">DSB2004</strain>
    </source>
</reference>
<evidence type="ECO:0000313" key="1">
    <source>
        <dbReference type="EMBL" id="MFJ1268550.1"/>
    </source>
</evidence>
<accession>A0ABW8D766</accession>
<dbReference type="RefSeq" id="WP_400187396.1">
    <property type="nucleotide sequence ID" value="NZ_JBGORX010000002.1"/>
</dbReference>
<dbReference type="EMBL" id="JBGORX010000002">
    <property type="protein sequence ID" value="MFJ1268550.1"/>
    <property type="molecule type" value="Genomic_DNA"/>
</dbReference>
<dbReference type="SUPFAM" id="SSF53474">
    <property type="entry name" value="alpha/beta-Hydrolases"/>
    <property type="match status" value="1"/>
</dbReference>
<comment type="caution">
    <text evidence="1">The sequence shown here is derived from an EMBL/GenBank/DDBJ whole genome shotgun (WGS) entry which is preliminary data.</text>
</comment>
<gene>
    <name evidence="1" type="ORF">ACD661_08295</name>
</gene>
<dbReference type="InterPro" id="IPR029058">
    <property type="entry name" value="AB_hydrolase_fold"/>
</dbReference>
<sequence>MLYQAPEPKKLPSPHEHHPLFNFSAAASWLDAFLGRFALPSQEKDFSSLFINEPGLFDDDVLRHKQHTVATFDEALLDTLEIRHCAQQELEPSHQTFIINFNCNFKAYEQSLVEMQENARDLQTNVIGFNYRNVGRSQGQVKFMCHLIIDGIAQVQRLLDQGVSPENITLNGLSIGGGIATCVAWYFHQQEIKLNLFNDRSFASSLQLVLSHVENLPVLGGILGFLCTLVICNSTWYAEIAELFQDIPEQFRDYMLVRTPKAKRTPQSEDDLSIPHEGSLHLGLRAQRRKIKGELDAQITVCQHEDVVDSKMLSELQNVKHEAKEKARNRKMEASVAHIGDDYAHTLPKKYLYNRCGVSADTFFKNFIHRSYEEHGVKPFKCRIV</sequence>
<evidence type="ECO:0008006" key="3">
    <source>
        <dbReference type="Google" id="ProtNLM"/>
    </source>
</evidence>
<dbReference type="Proteomes" id="UP001615550">
    <property type="component" value="Unassembled WGS sequence"/>
</dbReference>
<protein>
    <recommendedName>
        <fullName evidence="3">Substrate of the Dot/Icm system</fullName>
    </recommendedName>
</protein>
<name>A0ABW8D766_9GAMM</name>
<evidence type="ECO:0000313" key="2">
    <source>
        <dbReference type="Proteomes" id="UP001615550"/>
    </source>
</evidence>
<organism evidence="1 2">
    <name type="scientific">Legionella lytica</name>
    <dbReference type="NCBI Taxonomy" id="96232"/>
    <lineage>
        <taxon>Bacteria</taxon>
        <taxon>Pseudomonadati</taxon>
        <taxon>Pseudomonadota</taxon>
        <taxon>Gammaproteobacteria</taxon>
        <taxon>Legionellales</taxon>
        <taxon>Legionellaceae</taxon>
        <taxon>Legionella</taxon>
    </lineage>
</organism>
<dbReference type="Gene3D" id="3.40.50.1820">
    <property type="entry name" value="alpha/beta hydrolase"/>
    <property type="match status" value="1"/>
</dbReference>
<keyword evidence="2" id="KW-1185">Reference proteome</keyword>